<evidence type="ECO:0008006" key="3">
    <source>
        <dbReference type="Google" id="ProtNLM"/>
    </source>
</evidence>
<dbReference type="EMBL" id="BAUP01000092">
    <property type="protein sequence ID" value="GAJ46412.1"/>
    <property type="molecule type" value="Genomic_DNA"/>
</dbReference>
<protein>
    <recommendedName>
        <fullName evidence="3">Transposase</fullName>
    </recommendedName>
</protein>
<keyword evidence="2" id="KW-1185">Reference proteome</keyword>
<organism evidence="1 2">
    <name type="scientific">Holospora elegans E1</name>
    <dbReference type="NCBI Taxonomy" id="1427503"/>
    <lineage>
        <taxon>Bacteria</taxon>
        <taxon>Pseudomonadati</taxon>
        <taxon>Pseudomonadota</taxon>
        <taxon>Alphaproteobacteria</taxon>
        <taxon>Holosporales</taxon>
        <taxon>Holosporaceae</taxon>
        <taxon>Holospora</taxon>
    </lineage>
</organism>
<dbReference type="AlphaFoldDB" id="A0A023E0B4"/>
<accession>A0A023E0B4</accession>
<proteinExistence type="predicted"/>
<evidence type="ECO:0000313" key="1">
    <source>
        <dbReference type="EMBL" id="GAJ46412.1"/>
    </source>
</evidence>
<evidence type="ECO:0000313" key="2">
    <source>
        <dbReference type="Proteomes" id="UP000024842"/>
    </source>
</evidence>
<name>A0A023E0B4_9PROT</name>
<gene>
    <name evidence="1" type="ORF">HE1_00745</name>
</gene>
<sequence length="83" mass="9566">MLEIKEEERLSFDEDSRRFTVGIASVIRWWKKIAPQYKRNKSATSINMEDSPDVACAERLEASHSGWRHSPLERLGVTYSNPG</sequence>
<dbReference type="Proteomes" id="UP000024842">
    <property type="component" value="Unassembled WGS sequence"/>
</dbReference>
<comment type="caution">
    <text evidence="1">The sequence shown here is derived from an EMBL/GenBank/DDBJ whole genome shotgun (WGS) entry which is preliminary data.</text>
</comment>
<reference evidence="1 2" key="1">
    <citation type="journal article" date="2014" name="FEMS Microbiol. Lett.">
        <title>Draft genome sequences of three Holospora species (Holospora obtusa, Holospora undulata, and Holospora elegans), endonuclear symbiotic bacteria of the ciliate Paramecium caudatum.</title>
        <authorList>
            <person name="Dohra H."/>
            <person name="Tanaka K."/>
            <person name="Suzuki T."/>
            <person name="Fujishima M."/>
            <person name="Suzuki H."/>
        </authorList>
    </citation>
    <scope>NUCLEOTIDE SEQUENCE [LARGE SCALE GENOMIC DNA]</scope>
    <source>
        <strain evidence="1 2">E1</strain>
    </source>
</reference>